<sequence length="128" mass="14140">MGTGRGYALSGGSALNMWVRTNLPGECWFRTQFYSPVNAVFLLYGGVNAYSYVDHSCISYCNNVVSLHSLIFMNGIALATGAIFELYRADWGILLRGGNVRRFTSKFCHLERGACGFIFGPVAENCFI</sequence>
<dbReference type="AlphaFoldDB" id="A0A8T2Y5J5"/>
<comment type="caution">
    <text evidence="1">The sequence shown here is derived from an EMBL/GenBank/DDBJ whole genome shotgun (WGS) entry which is preliminary data.</text>
</comment>
<evidence type="ECO:0000313" key="2">
    <source>
        <dbReference type="Proteomes" id="UP000807159"/>
    </source>
</evidence>
<protein>
    <submittedName>
        <fullName evidence="1">Uncharacterized protein</fullName>
    </submittedName>
</protein>
<reference evidence="1" key="1">
    <citation type="journal article" date="2021" name="J. Hered.">
        <title>Genome Assembly of Salicaceae Populus deltoides (Eastern Cottonwood) I-69 Based on Nanopore Sequencing and Hi-C Technologies.</title>
        <authorList>
            <person name="Bai S."/>
            <person name="Wu H."/>
            <person name="Zhang J."/>
            <person name="Pan Z."/>
            <person name="Zhao W."/>
            <person name="Li Z."/>
            <person name="Tong C."/>
        </authorList>
    </citation>
    <scope>NUCLEOTIDE SEQUENCE</scope>
    <source>
        <tissue evidence="1">Leaf</tissue>
    </source>
</reference>
<dbReference type="EMBL" id="JACEGQ020000008">
    <property type="protein sequence ID" value="KAH8500376.1"/>
    <property type="molecule type" value="Genomic_DNA"/>
</dbReference>
<accession>A0A8T2Y5J5</accession>
<name>A0A8T2Y5J5_POPDE</name>
<dbReference type="Proteomes" id="UP000807159">
    <property type="component" value="Chromosome 8"/>
</dbReference>
<organism evidence="1 2">
    <name type="scientific">Populus deltoides</name>
    <name type="common">Eastern poplar</name>
    <name type="synonym">Eastern cottonwood</name>
    <dbReference type="NCBI Taxonomy" id="3696"/>
    <lineage>
        <taxon>Eukaryota</taxon>
        <taxon>Viridiplantae</taxon>
        <taxon>Streptophyta</taxon>
        <taxon>Embryophyta</taxon>
        <taxon>Tracheophyta</taxon>
        <taxon>Spermatophyta</taxon>
        <taxon>Magnoliopsida</taxon>
        <taxon>eudicotyledons</taxon>
        <taxon>Gunneridae</taxon>
        <taxon>Pentapetalae</taxon>
        <taxon>rosids</taxon>
        <taxon>fabids</taxon>
        <taxon>Malpighiales</taxon>
        <taxon>Salicaceae</taxon>
        <taxon>Saliceae</taxon>
        <taxon>Populus</taxon>
    </lineage>
</organism>
<keyword evidence="2" id="KW-1185">Reference proteome</keyword>
<evidence type="ECO:0000313" key="1">
    <source>
        <dbReference type="EMBL" id="KAH8500376.1"/>
    </source>
</evidence>
<gene>
    <name evidence="1" type="ORF">H0E87_015584</name>
</gene>
<proteinExistence type="predicted"/>